<dbReference type="InterPro" id="IPR004089">
    <property type="entry name" value="MCPsignal_dom"/>
</dbReference>
<dbReference type="Gene3D" id="3.30.450.20">
    <property type="entry name" value="PAS domain"/>
    <property type="match status" value="1"/>
</dbReference>
<gene>
    <name evidence="14" type="ORF">JCM19237_2599</name>
</gene>
<dbReference type="EMBL" id="BBMN01000011">
    <property type="protein sequence ID" value="GAL06508.1"/>
    <property type="molecule type" value="Genomic_DNA"/>
</dbReference>
<evidence type="ECO:0000313" key="14">
    <source>
        <dbReference type="EMBL" id="GAL06508.1"/>
    </source>
</evidence>
<dbReference type="SUPFAM" id="SSF58104">
    <property type="entry name" value="Methyl-accepting chemotaxis protein (MCP) signaling domain"/>
    <property type="match status" value="1"/>
</dbReference>
<evidence type="ECO:0000256" key="10">
    <source>
        <dbReference type="PROSITE-ProRule" id="PRU00284"/>
    </source>
</evidence>
<evidence type="ECO:0000256" key="8">
    <source>
        <dbReference type="ARBA" id="ARBA00023224"/>
    </source>
</evidence>
<comment type="subcellular location">
    <subcellularLocation>
        <location evidence="1">Cell membrane</location>
        <topology evidence="1">Multi-pass membrane protein</topology>
    </subcellularLocation>
</comment>
<protein>
    <submittedName>
        <fullName evidence="14">Methyl-accepting chemotaxis protein I</fullName>
    </submittedName>
</protein>
<evidence type="ECO:0000256" key="3">
    <source>
        <dbReference type="ARBA" id="ARBA00022481"/>
    </source>
</evidence>
<organism evidence="14 15">
    <name type="scientific">Photobacterium aphoticum</name>
    <dbReference type="NCBI Taxonomy" id="754436"/>
    <lineage>
        <taxon>Bacteria</taxon>
        <taxon>Pseudomonadati</taxon>
        <taxon>Pseudomonadota</taxon>
        <taxon>Gammaproteobacteria</taxon>
        <taxon>Vibrionales</taxon>
        <taxon>Vibrionaceae</taxon>
        <taxon>Photobacterium</taxon>
    </lineage>
</organism>
<dbReference type="GO" id="GO:0007165">
    <property type="term" value="P:signal transduction"/>
    <property type="evidence" value="ECO:0007669"/>
    <property type="project" value="UniProtKB-KW"/>
</dbReference>
<feature type="transmembrane region" description="Helical" evidence="11">
    <location>
        <begin position="286"/>
        <end position="306"/>
    </location>
</feature>
<dbReference type="Pfam" id="PF02743">
    <property type="entry name" value="dCache_1"/>
    <property type="match status" value="1"/>
</dbReference>
<keyword evidence="8 10" id="KW-0807">Transducer</keyword>
<evidence type="ECO:0000256" key="9">
    <source>
        <dbReference type="ARBA" id="ARBA00029447"/>
    </source>
</evidence>
<feature type="domain" description="HAMP" evidence="13">
    <location>
        <begin position="306"/>
        <end position="360"/>
    </location>
</feature>
<dbReference type="STRING" id="754436.JCM19237_2599"/>
<feature type="transmembrane region" description="Helical" evidence="11">
    <location>
        <begin position="12"/>
        <end position="32"/>
    </location>
</feature>
<dbReference type="CDD" id="cd12912">
    <property type="entry name" value="PDC2_MCP_like"/>
    <property type="match status" value="1"/>
</dbReference>
<dbReference type="PROSITE" id="PS50885">
    <property type="entry name" value="HAMP"/>
    <property type="match status" value="1"/>
</dbReference>
<keyword evidence="5 11" id="KW-0812">Transmembrane</keyword>
<accession>A0A090QW95</accession>
<keyword evidence="7 11" id="KW-0472">Membrane</keyword>
<dbReference type="PANTHER" id="PTHR32089:SF39">
    <property type="entry name" value="METHYL-ACCEPTING CHEMOTAXIS PROTEIN HLYB"/>
    <property type="match status" value="1"/>
</dbReference>
<comment type="caution">
    <text evidence="14">The sequence shown here is derived from an EMBL/GenBank/DDBJ whole genome shotgun (WGS) entry which is preliminary data.</text>
</comment>
<keyword evidence="2" id="KW-1003">Cell membrane</keyword>
<dbReference type="CDD" id="cd06225">
    <property type="entry name" value="HAMP"/>
    <property type="match status" value="1"/>
</dbReference>
<keyword evidence="3" id="KW-0488">Methylation</keyword>
<evidence type="ECO:0000256" key="11">
    <source>
        <dbReference type="SAM" id="Phobius"/>
    </source>
</evidence>
<dbReference type="Gene3D" id="1.10.287.950">
    <property type="entry name" value="Methyl-accepting chemotaxis protein"/>
    <property type="match status" value="1"/>
</dbReference>
<comment type="similarity">
    <text evidence="9">Belongs to the methyl-accepting chemotaxis (MCP) protein family.</text>
</comment>
<evidence type="ECO:0000256" key="4">
    <source>
        <dbReference type="ARBA" id="ARBA00022500"/>
    </source>
</evidence>
<dbReference type="Proteomes" id="UP000029227">
    <property type="component" value="Unassembled WGS sequence"/>
</dbReference>
<dbReference type="SMART" id="SM00283">
    <property type="entry name" value="MA"/>
    <property type="match status" value="1"/>
</dbReference>
<dbReference type="Pfam" id="PF00672">
    <property type="entry name" value="HAMP"/>
    <property type="match status" value="1"/>
</dbReference>
<dbReference type="GO" id="GO:0006935">
    <property type="term" value="P:chemotaxis"/>
    <property type="evidence" value="ECO:0007669"/>
    <property type="project" value="UniProtKB-KW"/>
</dbReference>
<sequence>MKTYAFTIRQKLIFSFVFAVIVSTSLVSGISLRQSHQVIEQRILNSELPAILMQFNNSIDKEIAILLAAAKQMAGSQLLVDQVDAPLTPEQDRIILTEMRAIKQQYQLLDASVANRDSGKYWMDSFTTAAQHKTQGWFRTLVNSGKETSLSIYKEDNGDVKLFINYQQPNGVILAGLSKSMDSMVNFINQFKLEQTGFVYLVDSQGQIRLHKGKPDMRDATLAREYSPAVSQTLLRKADFNVSKITRDGEVRIIASSYIPSMDWFVVGELPEQEAFTELDSITQTIILWTVVIVAVFVLLAVIIAANITRPIHRLAAVFRDLGQGEGDLRYRLPVDGQDEMAQLSEGFNGFISKIHHTVKEVADTGNTLRHAAETVASQAEITLNTSHSQRDRTLQLVTAINQMGVTVNEIAHNAGLAAESANSAESETGSGQHVVGQARDTINQLSDDISQVNKVVESLANNTQAIGSILDVIRAISEQTNLLALNAAIEAARAGEQGRGFAWWLTKCVIWQAALPPQPMRSKP</sequence>
<dbReference type="GO" id="GO:0004888">
    <property type="term" value="F:transmembrane signaling receptor activity"/>
    <property type="evidence" value="ECO:0007669"/>
    <property type="project" value="InterPro"/>
</dbReference>
<evidence type="ECO:0000256" key="2">
    <source>
        <dbReference type="ARBA" id="ARBA00022475"/>
    </source>
</evidence>
<dbReference type="PANTHER" id="PTHR32089">
    <property type="entry name" value="METHYL-ACCEPTING CHEMOTAXIS PROTEIN MCPB"/>
    <property type="match status" value="1"/>
</dbReference>
<name>A0A090QW95_9GAMM</name>
<dbReference type="InterPro" id="IPR033479">
    <property type="entry name" value="dCache_1"/>
</dbReference>
<reference evidence="14 15" key="1">
    <citation type="journal article" date="2014" name="Genome Announc.">
        <title>Draft Genome Sequences of Two Vibrionaceae Species, Vibrio ponticus C121 and Photobacterium aphoticum C119, Isolated as Coral Reef Microbiota.</title>
        <authorList>
            <person name="Al-saari N."/>
            <person name="Meirelles P.M."/>
            <person name="Mino S."/>
            <person name="Suda W."/>
            <person name="Oshima K."/>
            <person name="Hattori M."/>
            <person name="Ohkuma M."/>
            <person name="Thompson F.L."/>
            <person name="Gomez-Gil B."/>
            <person name="Sawabe T."/>
            <person name="Sawabe T."/>
        </authorList>
    </citation>
    <scope>NUCLEOTIDE SEQUENCE [LARGE SCALE GENOMIC DNA]</scope>
    <source>
        <strain evidence="14 15">JCM 19237</strain>
    </source>
</reference>
<evidence type="ECO:0000259" key="13">
    <source>
        <dbReference type="PROSITE" id="PS50885"/>
    </source>
</evidence>
<evidence type="ECO:0000259" key="12">
    <source>
        <dbReference type="PROSITE" id="PS50111"/>
    </source>
</evidence>
<evidence type="ECO:0000256" key="5">
    <source>
        <dbReference type="ARBA" id="ARBA00022692"/>
    </source>
</evidence>
<evidence type="ECO:0000256" key="7">
    <source>
        <dbReference type="ARBA" id="ARBA00023136"/>
    </source>
</evidence>
<dbReference type="InterPro" id="IPR004090">
    <property type="entry name" value="Chemotax_Me-accpt_rcpt"/>
</dbReference>
<keyword evidence="6 11" id="KW-1133">Transmembrane helix</keyword>
<evidence type="ECO:0000256" key="1">
    <source>
        <dbReference type="ARBA" id="ARBA00004651"/>
    </source>
</evidence>
<dbReference type="InterPro" id="IPR003660">
    <property type="entry name" value="HAMP_dom"/>
</dbReference>
<dbReference type="SMART" id="SM00304">
    <property type="entry name" value="HAMP"/>
    <property type="match status" value="1"/>
</dbReference>
<dbReference type="PRINTS" id="PR00260">
    <property type="entry name" value="CHEMTRNSDUCR"/>
</dbReference>
<evidence type="ECO:0000256" key="6">
    <source>
        <dbReference type="ARBA" id="ARBA00022989"/>
    </source>
</evidence>
<dbReference type="Pfam" id="PF00015">
    <property type="entry name" value="MCPsignal"/>
    <property type="match status" value="1"/>
</dbReference>
<evidence type="ECO:0000313" key="15">
    <source>
        <dbReference type="Proteomes" id="UP000029227"/>
    </source>
</evidence>
<dbReference type="PROSITE" id="PS50111">
    <property type="entry name" value="CHEMOTAXIS_TRANSDUC_2"/>
    <property type="match status" value="1"/>
</dbReference>
<keyword evidence="4" id="KW-0145">Chemotaxis</keyword>
<dbReference type="GO" id="GO:0005886">
    <property type="term" value="C:plasma membrane"/>
    <property type="evidence" value="ECO:0007669"/>
    <property type="project" value="UniProtKB-SubCell"/>
</dbReference>
<dbReference type="AlphaFoldDB" id="A0A090QW95"/>
<feature type="domain" description="Methyl-accepting transducer" evidence="12">
    <location>
        <begin position="365"/>
        <end position="503"/>
    </location>
</feature>
<dbReference type="eggNOG" id="COG0840">
    <property type="taxonomic scope" value="Bacteria"/>
</dbReference>
<proteinExistence type="inferred from homology"/>